<dbReference type="SUPFAM" id="SSF51569">
    <property type="entry name" value="Aldolase"/>
    <property type="match status" value="1"/>
</dbReference>
<evidence type="ECO:0000256" key="7">
    <source>
        <dbReference type="ARBA" id="ARBA00022679"/>
    </source>
</evidence>
<evidence type="ECO:0000256" key="1">
    <source>
        <dbReference type="ARBA" id="ARBA00003518"/>
    </source>
</evidence>
<dbReference type="KEGG" id="acz:Acaty_c2285"/>
<reference evidence="12 13" key="1">
    <citation type="journal article" date="2009" name="J. Bacteriol.">
        <title>Draft genome sequence of the extremely acidophilic bacterium Acidithiobacillus caldus ATCC 51756 reveals metabolic versatility in the genus Acidithiobacillus.</title>
        <authorList>
            <person name="Valdes J."/>
            <person name="Quatrini R."/>
            <person name="Hallberg K."/>
            <person name="Dopson M."/>
            <person name="Valenzuela P.D."/>
            <person name="Holmes D.S."/>
        </authorList>
    </citation>
    <scope>NUCLEOTIDE SEQUENCE [LARGE SCALE GENOMIC DNA]</scope>
    <source>
        <strain evidence="13">ATCC 51756 / DSM 8584 / KU</strain>
    </source>
</reference>
<dbReference type="Proteomes" id="UP000005522">
    <property type="component" value="Chromosome"/>
</dbReference>
<dbReference type="HAMAP" id="MF_00493">
    <property type="entry name" value="Transaldolase_2"/>
    <property type="match status" value="1"/>
</dbReference>
<dbReference type="PROSITE" id="PS01054">
    <property type="entry name" value="TRANSALDOLASE_1"/>
    <property type="match status" value="1"/>
</dbReference>
<dbReference type="Gene3D" id="3.20.20.70">
    <property type="entry name" value="Aldolase class I"/>
    <property type="match status" value="1"/>
</dbReference>
<evidence type="ECO:0000313" key="13">
    <source>
        <dbReference type="Proteomes" id="UP000005522"/>
    </source>
</evidence>
<dbReference type="InterPro" id="IPR001585">
    <property type="entry name" value="TAL/FSA"/>
</dbReference>
<dbReference type="PANTHER" id="PTHR10683:SF31">
    <property type="entry name" value="TRANSALDOLASE"/>
    <property type="match status" value="1"/>
</dbReference>
<feature type="active site" description="Schiff-base intermediate with substrate" evidence="11">
    <location>
        <position position="139"/>
    </location>
</feature>
<evidence type="ECO:0000256" key="10">
    <source>
        <dbReference type="ARBA" id="ARBA00048810"/>
    </source>
</evidence>
<dbReference type="GeneID" id="92932356"/>
<evidence type="ECO:0000256" key="6">
    <source>
        <dbReference type="ARBA" id="ARBA00022490"/>
    </source>
</evidence>
<dbReference type="InterPro" id="IPR013785">
    <property type="entry name" value="Aldolase_TIM"/>
</dbReference>
<comment type="similarity">
    <text evidence="4 11">Belongs to the transaldolase family. Type 2 subfamily.</text>
</comment>
<dbReference type="GO" id="GO:0004801">
    <property type="term" value="F:transaldolase activity"/>
    <property type="evidence" value="ECO:0007669"/>
    <property type="project" value="UniProtKB-UniRule"/>
</dbReference>
<evidence type="ECO:0000256" key="9">
    <source>
        <dbReference type="ARBA" id="ARBA00023270"/>
    </source>
</evidence>
<evidence type="ECO:0000256" key="2">
    <source>
        <dbReference type="ARBA" id="ARBA00004496"/>
    </source>
</evidence>
<dbReference type="PANTHER" id="PTHR10683">
    <property type="entry name" value="TRANSALDOLASE"/>
    <property type="match status" value="1"/>
</dbReference>
<gene>
    <name evidence="11" type="primary">tal</name>
    <name evidence="12" type="ORF">Acaty_c2285</name>
</gene>
<keyword evidence="6 11" id="KW-0963">Cytoplasm</keyword>
<dbReference type="RefSeq" id="WP_004868732.1">
    <property type="nucleotide sequence ID" value="NZ_CP005986.1"/>
</dbReference>
<dbReference type="eggNOG" id="COG0176">
    <property type="taxonomic scope" value="Bacteria"/>
</dbReference>
<dbReference type="InterPro" id="IPR004732">
    <property type="entry name" value="Transaldolase_2"/>
</dbReference>
<evidence type="ECO:0000256" key="8">
    <source>
        <dbReference type="ARBA" id="ARBA00023126"/>
    </source>
</evidence>
<dbReference type="AlphaFoldDB" id="A0A059ZXE7"/>
<keyword evidence="7 11" id="KW-0808">Transferase</keyword>
<dbReference type="Pfam" id="PF00923">
    <property type="entry name" value="TAL_FSA"/>
    <property type="match status" value="1"/>
</dbReference>
<organism evidence="12 13">
    <name type="scientific">Acidithiobacillus caldus (strain ATCC 51756 / DSM 8584 / KU)</name>
    <dbReference type="NCBI Taxonomy" id="637389"/>
    <lineage>
        <taxon>Bacteria</taxon>
        <taxon>Pseudomonadati</taxon>
        <taxon>Pseudomonadota</taxon>
        <taxon>Acidithiobacillia</taxon>
        <taxon>Acidithiobacillales</taxon>
        <taxon>Acidithiobacillaceae</taxon>
        <taxon>Acidithiobacillus</taxon>
    </lineage>
</organism>
<sequence>MSNDLRRVRRELGQSLWLDNLSRTLIHDGILARYIAEMGVSGVTSNPSIFQKAIHTSPYYREDARTIQADSAEHLYEQLVKTDLQMACDLLAPIHRESHGDDGWVSWEESPRLAEDEAATVAEAQRLREIVQRDNLLIKVPATPAGIRALTTLIGRGISVNVTLMFGLAHVRAVFDAYCAGLAQWIDKGGDPTKVKAVASLFLSRVDTLVDERLTQMGTAQAMALRGKTAVAMAKVAYGIYRETFHGDSFARLAGLGGRPQYLLWASTSTKNPAYSDLLYVEPLLGPETINTLPDDTLEKLRDHGRLQAQLEGGLEEAQATLDTLAELGIDMDGDVAQTLQTQGLAAFDESFGKMLAEVEKLRS</sequence>
<dbReference type="NCBIfam" id="NF002881">
    <property type="entry name" value="PRK03343.1"/>
    <property type="match status" value="1"/>
</dbReference>
<dbReference type="GO" id="GO:0005737">
    <property type="term" value="C:cytoplasm"/>
    <property type="evidence" value="ECO:0007669"/>
    <property type="project" value="UniProtKB-SubCell"/>
</dbReference>
<dbReference type="CDD" id="cd00955">
    <property type="entry name" value="Transaldolase_like"/>
    <property type="match status" value="1"/>
</dbReference>
<accession>A0A059ZXE7</accession>
<evidence type="ECO:0000256" key="3">
    <source>
        <dbReference type="ARBA" id="ARBA00004857"/>
    </source>
</evidence>
<dbReference type="EC" id="2.2.1.2" evidence="5 11"/>
<proteinExistence type="inferred from homology"/>
<keyword evidence="8 11" id="KW-0570">Pentose shunt</keyword>
<dbReference type="GO" id="GO:0006098">
    <property type="term" value="P:pentose-phosphate shunt"/>
    <property type="evidence" value="ECO:0007669"/>
    <property type="project" value="UniProtKB-UniRule"/>
</dbReference>
<dbReference type="GO" id="GO:0005975">
    <property type="term" value="P:carbohydrate metabolic process"/>
    <property type="evidence" value="ECO:0007669"/>
    <property type="project" value="InterPro"/>
</dbReference>
<comment type="pathway">
    <text evidence="3 11">Carbohydrate degradation; pentose phosphate pathway; D-glyceraldehyde 3-phosphate and beta-D-fructose 6-phosphate from D-ribose 5-phosphate and D-xylulose 5-phosphate (non-oxidative stage): step 2/3.</text>
</comment>
<protein>
    <recommendedName>
        <fullName evidence="5 11">Transaldolase</fullName>
        <ecNumber evidence="5 11">2.2.1.2</ecNumber>
    </recommendedName>
</protein>
<comment type="catalytic activity">
    <reaction evidence="10 11">
        <text>D-sedoheptulose 7-phosphate + D-glyceraldehyde 3-phosphate = D-erythrose 4-phosphate + beta-D-fructose 6-phosphate</text>
        <dbReference type="Rhea" id="RHEA:17053"/>
        <dbReference type="ChEBI" id="CHEBI:16897"/>
        <dbReference type="ChEBI" id="CHEBI:57483"/>
        <dbReference type="ChEBI" id="CHEBI:57634"/>
        <dbReference type="ChEBI" id="CHEBI:59776"/>
        <dbReference type="EC" id="2.2.1.2"/>
    </reaction>
</comment>
<evidence type="ECO:0000313" key="12">
    <source>
        <dbReference type="EMBL" id="AIA56138.1"/>
    </source>
</evidence>
<comment type="subcellular location">
    <subcellularLocation>
        <location evidence="2 11">Cytoplasm</location>
    </subcellularLocation>
</comment>
<dbReference type="PROSITE" id="PS00958">
    <property type="entry name" value="TRANSALDOLASE_2"/>
    <property type="match status" value="1"/>
</dbReference>
<evidence type="ECO:0000256" key="11">
    <source>
        <dbReference type="HAMAP-Rule" id="MF_00493"/>
    </source>
</evidence>
<evidence type="ECO:0000256" key="5">
    <source>
        <dbReference type="ARBA" id="ARBA00013151"/>
    </source>
</evidence>
<dbReference type="PIRSF" id="PIRSF036915">
    <property type="entry name" value="Trnald_Bac_Plnt"/>
    <property type="match status" value="1"/>
</dbReference>
<dbReference type="NCBIfam" id="TIGR00876">
    <property type="entry name" value="tal_mycobact"/>
    <property type="match status" value="1"/>
</dbReference>
<evidence type="ECO:0000256" key="4">
    <source>
        <dbReference type="ARBA" id="ARBA00008426"/>
    </source>
</evidence>
<name>A0A059ZXE7_ACICK</name>
<keyword evidence="9 11" id="KW-0704">Schiff base</keyword>
<dbReference type="InterPro" id="IPR018225">
    <property type="entry name" value="Transaldolase_AS"/>
</dbReference>
<dbReference type="EMBL" id="CP005986">
    <property type="protein sequence ID" value="AIA56138.1"/>
    <property type="molecule type" value="Genomic_DNA"/>
</dbReference>
<dbReference type="HOGENOM" id="CLU_050771_1_0_6"/>
<comment type="function">
    <text evidence="1 11">Transaldolase is important for the balance of metabolites in the pentose-phosphate pathway.</text>
</comment>
<dbReference type="UniPathway" id="UPA00115">
    <property type="reaction ID" value="UER00414"/>
</dbReference>